<reference evidence="2" key="1">
    <citation type="submission" date="2019-06" db="EMBL/GenBank/DDBJ databases">
        <authorList>
            <person name="Murdoch R.W."/>
            <person name="Fathepure B."/>
        </authorList>
    </citation>
    <scope>NUCLEOTIDE SEQUENCE</scope>
</reference>
<dbReference type="EMBL" id="MN079377">
    <property type="protein sequence ID" value="QEA07804.1"/>
    <property type="molecule type" value="Genomic_DNA"/>
</dbReference>
<evidence type="ECO:0000313" key="2">
    <source>
        <dbReference type="EMBL" id="QEA07804.1"/>
    </source>
</evidence>
<evidence type="ECO:0000259" key="1">
    <source>
        <dbReference type="Pfam" id="PF18426"/>
    </source>
</evidence>
<dbReference type="InterPro" id="IPR041290">
    <property type="entry name" value="Tli4_C"/>
</dbReference>
<dbReference type="AlphaFoldDB" id="A0A5B8RJR7"/>
<accession>A0A5B8RJR7</accession>
<gene>
    <name evidence="2" type="ORF">KBTEX_04169</name>
</gene>
<dbReference type="Pfam" id="PF18426">
    <property type="entry name" value="Tli4_C"/>
    <property type="match status" value="1"/>
</dbReference>
<feature type="domain" description="Tle cognate immunity protein 4 C-terminal" evidence="1">
    <location>
        <begin position="15"/>
        <end position="188"/>
    </location>
</feature>
<sequence length="190" mass="21187">MQHLLQRLHPRESDEIPERPGLCFGHGFLAGGADETIPGAALPYREEFASMRFVDRERRDVYIHLYTDSDIRTDTTLLERSGGILALLSHDDNGATLRKGPVNLDGIAQAEEWLATLTMDSDVKGDYFLLEANSQRGSTRTPLISISLRNGEFSNSEESKRIDHASLTDAEAVGLWDAVTRTFQPRPNAF</sequence>
<proteinExistence type="predicted"/>
<protein>
    <recommendedName>
        <fullName evidence="1">Tle cognate immunity protein 4 C-terminal domain-containing protein</fullName>
    </recommendedName>
</protein>
<name>A0A5B8RJR7_9ZZZZ</name>
<organism evidence="2">
    <name type="scientific">uncultured organism</name>
    <dbReference type="NCBI Taxonomy" id="155900"/>
    <lineage>
        <taxon>unclassified sequences</taxon>
        <taxon>environmental samples</taxon>
    </lineage>
</organism>